<dbReference type="GO" id="GO:0016787">
    <property type="term" value="F:hydrolase activity"/>
    <property type="evidence" value="ECO:0007669"/>
    <property type="project" value="UniProtKB-KW"/>
</dbReference>
<accession>A0A0K0X7S9</accession>
<feature type="domain" description="Nudix hydrolase" evidence="3">
    <location>
        <begin position="5"/>
        <end position="134"/>
    </location>
</feature>
<evidence type="ECO:0000256" key="2">
    <source>
        <dbReference type="ARBA" id="ARBA00022801"/>
    </source>
</evidence>
<dbReference type="OrthoDB" id="67499at2"/>
<evidence type="ECO:0000313" key="5">
    <source>
        <dbReference type="Proteomes" id="UP000062255"/>
    </source>
</evidence>
<dbReference type="AlphaFoldDB" id="A0A0K0X7S9"/>
<dbReference type="PANTHER" id="PTHR43046">
    <property type="entry name" value="GDP-MANNOSE MANNOSYL HYDROLASE"/>
    <property type="match status" value="1"/>
</dbReference>
<evidence type="ECO:0000259" key="3">
    <source>
        <dbReference type="PROSITE" id="PS51462"/>
    </source>
</evidence>
<dbReference type="EMBL" id="CP012150">
    <property type="protein sequence ID" value="AKS33484.1"/>
    <property type="molecule type" value="Genomic_DNA"/>
</dbReference>
<sequence length="134" mass="14215">MTVAVLRIVAAVVLDDDGHVLVVRKRGTTAFMQPGGKIEPGEQPLAALEREIAEELGTALDPSSVRSLGRHHAVAANEPGHTVDAYLYLVRVHGTPAVAAEIEEMAWVDPAAPGDLELAPLTRDTVLALARELV</sequence>
<keyword evidence="2" id="KW-0378">Hydrolase</keyword>
<dbReference type="PROSITE" id="PS00893">
    <property type="entry name" value="NUDIX_BOX"/>
    <property type="match status" value="1"/>
</dbReference>
<dbReference type="SUPFAM" id="SSF55811">
    <property type="entry name" value="Nudix"/>
    <property type="match status" value="1"/>
</dbReference>
<dbReference type="Proteomes" id="UP000062255">
    <property type="component" value="Chromosome"/>
</dbReference>
<organism evidence="4 5">
    <name type="scientific">Mycolicibacterium goodii</name>
    <name type="common">Mycobacterium goodii</name>
    <dbReference type="NCBI Taxonomy" id="134601"/>
    <lineage>
        <taxon>Bacteria</taxon>
        <taxon>Bacillati</taxon>
        <taxon>Actinomycetota</taxon>
        <taxon>Actinomycetes</taxon>
        <taxon>Mycobacteriales</taxon>
        <taxon>Mycobacteriaceae</taxon>
        <taxon>Mycolicibacterium</taxon>
    </lineage>
</organism>
<dbReference type="InterPro" id="IPR015797">
    <property type="entry name" value="NUDIX_hydrolase-like_dom_sf"/>
</dbReference>
<dbReference type="InterPro" id="IPR000086">
    <property type="entry name" value="NUDIX_hydrolase_dom"/>
</dbReference>
<name>A0A0K0X7S9_MYCGD</name>
<dbReference type="PROSITE" id="PS51462">
    <property type="entry name" value="NUDIX"/>
    <property type="match status" value="1"/>
</dbReference>
<dbReference type="CDD" id="cd04690">
    <property type="entry name" value="NUDIX_Hydrolase"/>
    <property type="match status" value="1"/>
</dbReference>
<dbReference type="PANTHER" id="PTHR43046:SF2">
    <property type="entry name" value="8-OXO-DGTP DIPHOSPHATASE-RELATED"/>
    <property type="match status" value="1"/>
</dbReference>
<gene>
    <name evidence="4" type="ORF">AFA91_18010</name>
</gene>
<evidence type="ECO:0000256" key="1">
    <source>
        <dbReference type="ARBA" id="ARBA00001946"/>
    </source>
</evidence>
<dbReference type="STRING" id="134601.AFA91_18010"/>
<dbReference type="Gene3D" id="3.90.79.10">
    <property type="entry name" value="Nucleoside Triphosphate Pyrophosphohydrolase"/>
    <property type="match status" value="1"/>
</dbReference>
<dbReference type="PATRIC" id="fig|134601.6.peg.3734"/>
<dbReference type="KEGG" id="mgo:AFA91_18010"/>
<proteinExistence type="predicted"/>
<dbReference type="InterPro" id="IPR020084">
    <property type="entry name" value="NUDIX_hydrolase_CS"/>
</dbReference>
<reference evidence="4 5" key="1">
    <citation type="submission" date="2015-07" db="EMBL/GenBank/DDBJ databases">
        <title>Complete genome sequence of Mycobacterium goodii X7B, a facultative thermophilic biodesulfurizing bacterium.</title>
        <authorList>
            <person name="Yu B."/>
            <person name="Li F."/>
            <person name="Xu P."/>
        </authorList>
    </citation>
    <scope>NUCLEOTIDE SEQUENCE [LARGE SCALE GENOMIC DNA]</scope>
    <source>
        <strain evidence="4 5">X7B</strain>
    </source>
</reference>
<dbReference type="RefSeq" id="WP_049745909.1">
    <property type="nucleotide sequence ID" value="NZ_CP012150.1"/>
</dbReference>
<comment type="cofactor">
    <cofactor evidence="1">
        <name>Mg(2+)</name>
        <dbReference type="ChEBI" id="CHEBI:18420"/>
    </cofactor>
</comment>
<evidence type="ECO:0000313" key="4">
    <source>
        <dbReference type="EMBL" id="AKS33484.1"/>
    </source>
</evidence>
<protein>
    <submittedName>
        <fullName evidence="4">DNA mismatch repair protein MutT</fullName>
    </submittedName>
</protein>
<dbReference type="Pfam" id="PF00293">
    <property type="entry name" value="NUDIX"/>
    <property type="match status" value="1"/>
</dbReference>